<organism evidence="3 4">
    <name type="scientific">Gracilibacillus dipsosauri</name>
    <dbReference type="NCBI Taxonomy" id="178340"/>
    <lineage>
        <taxon>Bacteria</taxon>
        <taxon>Bacillati</taxon>
        <taxon>Bacillota</taxon>
        <taxon>Bacilli</taxon>
        <taxon>Bacillales</taxon>
        <taxon>Bacillaceae</taxon>
        <taxon>Gracilibacillus</taxon>
    </lineage>
</organism>
<reference evidence="3 4" key="1">
    <citation type="submission" date="2018-05" db="EMBL/GenBank/DDBJ databases">
        <title>Genomic analysis of Gracilibacillus dipsosauri DD1 reveals novel features of a salt-tolerant amylase.</title>
        <authorList>
            <person name="Deutch C.E."/>
            <person name="Yang S."/>
        </authorList>
    </citation>
    <scope>NUCLEOTIDE SEQUENCE [LARGE SCALE GENOMIC DNA]</scope>
    <source>
        <strain evidence="3 4">DD1</strain>
    </source>
</reference>
<dbReference type="Proteomes" id="UP000245624">
    <property type="component" value="Unassembled WGS sequence"/>
</dbReference>
<sequence length="362" mass="40809">MEVVAKELCYKNLYSTILKALKILETYESGDVKLKFTRLCFMLILTFILTSTGVTVLAIEDNENTSSNPSLNFKSSKTNEFSEVNNESISSKNVDIDTLIKKTNDLNPTYQSITSQILNDSYEPNNTMETSTPILFGQELNANIGDAEDVDWYQIDLTAGTDVAFLLKNIPSDADYDLYIFDPDLNYALSENIGNADEKLYLNINTTGTWYIAIMPYNSYNAEENYQLFVGDAWLQDSFSVDTGMGFNYSQNNVGTILPYQILDLIEEPGIPDSARVTGIRFYTASSLGRWGNQTDFIYSAQSGEWYQTNPGLNVILGLPPEDENPLFVKQQWAITSSIETLFQVTGYYSPGVTFDYKYLRD</sequence>
<evidence type="ECO:0000259" key="2">
    <source>
        <dbReference type="Pfam" id="PF04151"/>
    </source>
</evidence>
<evidence type="ECO:0000313" key="3">
    <source>
        <dbReference type="EMBL" id="PWU69539.1"/>
    </source>
</evidence>
<dbReference type="AlphaFoldDB" id="A0A317L702"/>
<name>A0A317L702_9BACI</name>
<feature type="domain" description="Peptidase C-terminal archaeal/bacterial" evidence="2">
    <location>
        <begin position="149"/>
        <end position="214"/>
    </location>
</feature>
<protein>
    <recommendedName>
        <fullName evidence="2">Peptidase C-terminal archaeal/bacterial domain-containing protein</fullName>
    </recommendedName>
</protein>
<feature type="transmembrane region" description="Helical" evidence="1">
    <location>
        <begin position="39"/>
        <end position="59"/>
    </location>
</feature>
<dbReference type="EMBL" id="QGTD01000005">
    <property type="protein sequence ID" value="PWU69539.1"/>
    <property type="molecule type" value="Genomic_DNA"/>
</dbReference>
<accession>A0A317L702</accession>
<dbReference type="Pfam" id="PF04151">
    <property type="entry name" value="PPC"/>
    <property type="match status" value="1"/>
</dbReference>
<keyword evidence="1" id="KW-0812">Transmembrane</keyword>
<evidence type="ECO:0000256" key="1">
    <source>
        <dbReference type="SAM" id="Phobius"/>
    </source>
</evidence>
<gene>
    <name evidence="3" type="ORF">DLJ74_06090</name>
</gene>
<keyword evidence="1" id="KW-1133">Transmembrane helix</keyword>
<proteinExistence type="predicted"/>
<dbReference type="Gene3D" id="2.60.120.380">
    <property type="match status" value="1"/>
</dbReference>
<dbReference type="SUPFAM" id="SSF89260">
    <property type="entry name" value="Collagen-binding domain"/>
    <property type="match status" value="1"/>
</dbReference>
<evidence type="ECO:0000313" key="4">
    <source>
        <dbReference type="Proteomes" id="UP000245624"/>
    </source>
</evidence>
<keyword evidence="4" id="KW-1185">Reference proteome</keyword>
<comment type="caution">
    <text evidence="3">The sequence shown here is derived from an EMBL/GenBank/DDBJ whole genome shotgun (WGS) entry which is preliminary data.</text>
</comment>
<dbReference type="InterPro" id="IPR007280">
    <property type="entry name" value="Peptidase_C_arc/bac"/>
</dbReference>
<keyword evidence="1" id="KW-0472">Membrane</keyword>